<keyword evidence="2" id="KW-1185">Reference proteome</keyword>
<dbReference type="EMBL" id="BAAANO010000037">
    <property type="protein sequence ID" value="GAA2015416.1"/>
    <property type="molecule type" value="Genomic_DNA"/>
</dbReference>
<proteinExistence type="predicted"/>
<gene>
    <name evidence="1" type="ORF">GCM10009755_28980</name>
</gene>
<evidence type="ECO:0000313" key="2">
    <source>
        <dbReference type="Proteomes" id="UP001500755"/>
    </source>
</evidence>
<protein>
    <submittedName>
        <fullName evidence="1">Uncharacterized protein</fullName>
    </submittedName>
</protein>
<sequence>MIRLVDNAPAETAQPRFQAITVCTNTSSCYSCEIESRGEYPEIDTHDDIPGIWDRKADIPVTLPPGVITWANQDALVAALEAYMKAAEAMTR</sequence>
<name>A0ABN2TNE9_9MICO</name>
<dbReference type="Proteomes" id="UP001500755">
    <property type="component" value="Unassembled WGS sequence"/>
</dbReference>
<dbReference type="RefSeq" id="WP_344310895.1">
    <property type="nucleotide sequence ID" value="NZ_BAAANO010000037.1"/>
</dbReference>
<accession>A0ABN2TNE9</accession>
<evidence type="ECO:0000313" key="1">
    <source>
        <dbReference type="EMBL" id="GAA2015416.1"/>
    </source>
</evidence>
<organism evidence="1 2">
    <name type="scientific">Brevibacterium samyangense</name>
    <dbReference type="NCBI Taxonomy" id="366888"/>
    <lineage>
        <taxon>Bacteria</taxon>
        <taxon>Bacillati</taxon>
        <taxon>Actinomycetota</taxon>
        <taxon>Actinomycetes</taxon>
        <taxon>Micrococcales</taxon>
        <taxon>Brevibacteriaceae</taxon>
        <taxon>Brevibacterium</taxon>
    </lineage>
</organism>
<comment type="caution">
    <text evidence="1">The sequence shown here is derived from an EMBL/GenBank/DDBJ whole genome shotgun (WGS) entry which is preliminary data.</text>
</comment>
<reference evidence="1 2" key="1">
    <citation type="journal article" date="2019" name="Int. J. Syst. Evol. Microbiol.">
        <title>The Global Catalogue of Microorganisms (GCM) 10K type strain sequencing project: providing services to taxonomists for standard genome sequencing and annotation.</title>
        <authorList>
            <consortium name="The Broad Institute Genomics Platform"/>
            <consortium name="The Broad Institute Genome Sequencing Center for Infectious Disease"/>
            <person name="Wu L."/>
            <person name="Ma J."/>
        </authorList>
    </citation>
    <scope>NUCLEOTIDE SEQUENCE [LARGE SCALE GENOMIC DNA]</scope>
    <source>
        <strain evidence="1 2">JCM 14546</strain>
    </source>
</reference>